<dbReference type="Proteomes" id="UP000032544">
    <property type="component" value="Unassembled WGS sequence"/>
</dbReference>
<evidence type="ECO:0000256" key="1">
    <source>
        <dbReference type="ARBA" id="ARBA00004141"/>
    </source>
</evidence>
<dbReference type="STRING" id="1544798.LH29_16775"/>
<evidence type="ECO:0008006" key="8">
    <source>
        <dbReference type="Google" id="ProtNLM"/>
    </source>
</evidence>
<dbReference type="InterPro" id="IPR032808">
    <property type="entry name" value="DoxX"/>
</dbReference>
<reference evidence="6 7" key="1">
    <citation type="submission" date="2014-09" db="EMBL/GenBank/DDBJ databases">
        <title>Draft Genome Sequence of Draconibacterium sp. JN14CK-3.</title>
        <authorList>
            <person name="Dong C."/>
            <person name="Lai Q."/>
            <person name="Shao Z."/>
        </authorList>
    </citation>
    <scope>NUCLEOTIDE SEQUENCE [LARGE SCALE GENOMIC DNA]</scope>
    <source>
        <strain evidence="6 7">JN14CK-3</strain>
    </source>
</reference>
<dbReference type="GO" id="GO:0016020">
    <property type="term" value="C:membrane"/>
    <property type="evidence" value="ECO:0007669"/>
    <property type="project" value="UniProtKB-SubCell"/>
</dbReference>
<protein>
    <recommendedName>
        <fullName evidence="8">DoxX family protein</fullName>
    </recommendedName>
</protein>
<dbReference type="OrthoDB" id="3385086at2"/>
<name>A0A0D8J8B3_9BACT</name>
<dbReference type="EMBL" id="JRHC01000004">
    <property type="protein sequence ID" value="KJF43039.1"/>
    <property type="molecule type" value="Genomic_DNA"/>
</dbReference>
<proteinExistence type="predicted"/>
<sequence>MNIALWIIQIIIAALFLTTGSLKLVLTKDNLIKVFEWIEDFTEQRLRLIGAFEVLGGLGLFLPGVYSTLEILIPIAAIGLTIIMVMATFVHSKRKETKDLIFNIIVLVLLLLVVAGRLFLVRL</sequence>
<evidence type="ECO:0000256" key="5">
    <source>
        <dbReference type="SAM" id="Phobius"/>
    </source>
</evidence>
<organism evidence="6 7">
    <name type="scientific">Draconibacterium sediminis</name>
    <dbReference type="NCBI Taxonomy" id="1544798"/>
    <lineage>
        <taxon>Bacteria</taxon>
        <taxon>Pseudomonadati</taxon>
        <taxon>Bacteroidota</taxon>
        <taxon>Bacteroidia</taxon>
        <taxon>Marinilabiliales</taxon>
        <taxon>Prolixibacteraceae</taxon>
        <taxon>Draconibacterium</taxon>
    </lineage>
</organism>
<evidence type="ECO:0000256" key="4">
    <source>
        <dbReference type="ARBA" id="ARBA00023136"/>
    </source>
</evidence>
<keyword evidence="2 5" id="KW-0812">Transmembrane</keyword>
<feature type="transmembrane region" description="Helical" evidence="5">
    <location>
        <begin position="6"/>
        <end position="26"/>
    </location>
</feature>
<gene>
    <name evidence="6" type="ORF">LH29_16775</name>
</gene>
<comment type="subcellular location">
    <subcellularLocation>
        <location evidence="1">Membrane</location>
        <topology evidence="1">Multi-pass membrane protein</topology>
    </subcellularLocation>
</comment>
<feature type="transmembrane region" description="Helical" evidence="5">
    <location>
        <begin position="46"/>
        <end position="65"/>
    </location>
</feature>
<keyword evidence="4 5" id="KW-0472">Membrane</keyword>
<evidence type="ECO:0000313" key="6">
    <source>
        <dbReference type="EMBL" id="KJF43039.1"/>
    </source>
</evidence>
<dbReference type="Pfam" id="PF13564">
    <property type="entry name" value="DoxX_2"/>
    <property type="match status" value="1"/>
</dbReference>
<feature type="transmembrane region" description="Helical" evidence="5">
    <location>
        <begin position="101"/>
        <end position="120"/>
    </location>
</feature>
<evidence type="ECO:0000256" key="3">
    <source>
        <dbReference type="ARBA" id="ARBA00022989"/>
    </source>
</evidence>
<evidence type="ECO:0000256" key="2">
    <source>
        <dbReference type="ARBA" id="ARBA00022692"/>
    </source>
</evidence>
<evidence type="ECO:0000313" key="7">
    <source>
        <dbReference type="Proteomes" id="UP000032544"/>
    </source>
</evidence>
<dbReference type="AlphaFoldDB" id="A0A0D8J8B3"/>
<feature type="transmembrane region" description="Helical" evidence="5">
    <location>
        <begin position="71"/>
        <end position="89"/>
    </location>
</feature>
<keyword evidence="7" id="KW-1185">Reference proteome</keyword>
<keyword evidence="3 5" id="KW-1133">Transmembrane helix</keyword>
<dbReference type="RefSeq" id="WP_045031602.1">
    <property type="nucleotide sequence ID" value="NZ_CAJXKZ010000004.1"/>
</dbReference>
<comment type="caution">
    <text evidence="6">The sequence shown here is derived from an EMBL/GenBank/DDBJ whole genome shotgun (WGS) entry which is preliminary data.</text>
</comment>
<accession>A0A0D8J8B3</accession>